<sequence>MRLQFKGWIFVQAIALTIGLSAIAHLDQPFNQDFDPNLSIEKVNTHS</sequence>
<protein>
    <submittedName>
        <fullName evidence="1">Uncharacterized protein</fullName>
    </submittedName>
</protein>
<dbReference type="RefSeq" id="WP_283767235.1">
    <property type="nucleotide sequence ID" value="NZ_JAQOSO010000074.1"/>
</dbReference>
<proteinExistence type="predicted"/>
<dbReference type="EMBL" id="JAQOSO010000074">
    <property type="protein sequence ID" value="MDJ1174919.1"/>
    <property type="molecule type" value="Genomic_DNA"/>
</dbReference>
<evidence type="ECO:0000313" key="2">
    <source>
        <dbReference type="Proteomes" id="UP001235849"/>
    </source>
</evidence>
<evidence type="ECO:0000313" key="1">
    <source>
        <dbReference type="EMBL" id="MDJ1174919.1"/>
    </source>
</evidence>
<organism evidence="1 2">
    <name type="scientific">Roseofilum capinflatum BLCC-M114</name>
    <dbReference type="NCBI Taxonomy" id="3022440"/>
    <lineage>
        <taxon>Bacteria</taxon>
        <taxon>Bacillati</taxon>
        <taxon>Cyanobacteriota</taxon>
        <taxon>Cyanophyceae</taxon>
        <taxon>Desertifilales</taxon>
        <taxon>Desertifilaceae</taxon>
        <taxon>Roseofilum</taxon>
        <taxon>Roseofilum capinflatum</taxon>
    </lineage>
</organism>
<comment type="caution">
    <text evidence="1">The sequence shown here is derived from an EMBL/GenBank/DDBJ whole genome shotgun (WGS) entry which is preliminary data.</text>
</comment>
<keyword evidence="2" id="KW-1185">Reference proteome</keyword>
<gene>
    <name evidence="1" type="ORF">PMG25_12515</name>
</gene>
<accession>A0ABT7B8J9</accession>
<dbReference type="Proteomes" id="UP001235849">
    <property type="component" value="Unassembled WGS sequence"/>
</dbReference>
<name>A0ABT7B8J9_9CYAN</name>
<reference evidence="1 2" key="1">
    <citation type="submission" date="2023-01" db="EMBL/GenBank/DDBJ databases">
        <title>Novel diversity within Roseofilum (Cyanobacteria; Desertifilaceae) from marine benthic mats with descriptions of four novel species.</title>
        <authorList>
            <person name="Wang Y."/>
            <person name="Berthold D.E."/>
            <person name="Hu J."/>
            <person name="Lefler F.W."/>
            <person name="Laughinghouse H.D. IV."/>
        </authorList>
    </citation>
    <scope>NUCLEOTIDE SEQUENCE [LARGE SCALE GENOMIC DNA]</scope>
    <source>
        <strain evidence="1 2">BLCC-M114</strain>
    </source>
</reference>